<accession>A0ABT2ETK4</accession>
<keyword evidence="1" id="KW-0378">Hydrolase</keyword>
<protein>
    <submittedName>
        <fullName evidence="3">Clan AA aspartic protease</fullName>
    </submittedName>
</protein>
<proteinExistence type="predicted"/>
<gene>
    <name evidence="3" type="ORF">M2350_002647</name>
</gene>
<dbReference type="InterPro" id="IPR001995">
    <property type="entry name" value="Peptidase_A2_cat"/>
</dbReference>
<dbReference type="EMBL" id="JANUCP010000005">
    <property type="protein sequence ID" value="MCS3920218.1"/>
    <property type="molecule type" value="Genomic_DNA"/>
</dbReference>
<sequence>MVKMHSGLSVPYDLAYFPPAPVLDVTIQSPHNPNLSTTVRAMIDTGSDITVVPDWLPTYLGLRPLREALIAGYDGSTQRVPVYIAHISIRRLHLRNVRIVATTTTECLLGRNVLNQLDLRLNGPQLVLEIFNA</sequence>
<evidence type="ECO:0000313" key="4">
    <source>
        <dbReference type="Proteomes" id="UP001204798"/>
    </source>
</evidence>
<dbReference type="PROSITE" id="PS00141">
    <property type="entry name" value="ASP_PROTEASE"/>
    <property type="match status" value="1"/>
</dbReference>
<dbReference type="GO" id="GO:0006508">
    <property type="term" value="P:proteolysis"/>
    <property type="evidence" value="ECO:0007669"/>
    <property type="project" value="UniProtKB-KW"/>
</dbReference>
<evidence type="ECO:0000259" key="2">
    <source>
        <dbReference type="PROSITE" id="PS50175"/>
    </source>
</evidence>
<organism evidence="3 4">
    <name type="scientific">Candidatus Fervidibacter sacchari</name>
    <dbReference type="NCBI Taxonomy" id="1448929"/>
    <lineage>
        <taxon>Bacteria</taxon>
        <taxon>Candidatus Fervidibacterota</taxon>
        <taxon>Candidatus Fervidibacter</taxon>
    </lineage>
</organism>
<dbReference type="Proteomes" id="UP001204798">
    <property type="component" value="Unassembled WGS sequence"/>
</dbReference>
<dbReference type="Gene3D" id="2.40.70.10">
    <property type="entry name" value="Acid Proteases"/>
    <property type="match status" value="1"/>
</dbReference>
<comment type="caution">
    <text evidence="3">The sequence shown here is derived from an EMBL/GenBank/DDBJ whole genome shotgun (WGS) entry which is preliminary data.</text>
</comment>
<dbReference type="InterPro" id="IPR001969">
    <property type="entry name" value="Aspartic_peptidase_AS"/>
</dbReference>
<evidence type="ECO:0000313" key="3">
    <source>
        <dbReference type="EMBL" id="MCS3920218.1"/>
    </source>
</evidence>
<keyword evidence="3" id="KW-0645">Protease</keyword>
<name>A0ABT2ETK4_9BACT</name>
<reference evidence="3 4" key="1">
    <citation type="submission" date="2022-08" db="EMBL/GenBank/DDBJ databases">
        <title>Bacterial and archaeal communities from various locations to study Microbial Dark Matter (Phase II).</title>
        <authorList>
            <person name="Stepanauskas R."/>
        </authorList>
    </citation>
    <scope>NUCLEOTIDE SEQUENCE [LARGE SCALE GENOMIC DNA]</scope>
    <source>
        <strain evidence="3 4">PD1</strain>
    </source>
</reference>
<dbReference type="RefSeq" id="WP_259098576.1">
    <property type="nucleotide sequence ID" value="NZ_CP130454.1"/>
</dbReference>
<dbReference type="InterPro" id="IPR021109">
    <property type="entry name" value="Peptidase_aspartic_dom_sf"/>
</dbReference>
<dbReference type="SUPFAM" id="SSF50630">
    <property type="entry name" value="Acid proteases"/>
    <property type="match status" value="1"/>
</dbReference>
<dbReference type="Pfam" id="PF13975">
    <property type="entry name" value="gag-asp_proteas"/>
    <property type="match status" value="1"/>
</dbReference>
<dbReference type="PROSITE" id="PS50175">
    <property type="entry name" value="ASP_PROT_RETROV"/>
    <property type="match status" value="1"/>
</dbReference>
<keyword evidence="4" id="KW-1185">Reference proteome</keyword>
<feature type="domain" description="Peptidase A2" evidence="2">
    <location>
        <begin position="39"/>
        <end position="113"/>
    </location>
</feature>
<dbReference type="GO" id="GO:0008233">
    <property type="term" value="F:peptidase activity"/>
    <property type="evidence" value="ECO:0007669"/>
    <property type="project" value="UniProtKB-KW"/>
</dbReference>
<evidence type="ECO:0000256" key="1">
    <source>
        <dbReference type="ARBA" id="ARBA00022801"/>
    </source>
</evidence>